<feature type="region of interest" description="Disordered" evidence="1">
    <location>
        <begin position="1115"/>
        <end position="1184"/>
    </location>
</feature>
<evidence type="ECO:0000313" key="2">
    <source>
        <dbReference type="EMBL" id="OEH80344.1"/>
    </source>
</evidence>
<dbReference type="InParanoid" id="A0A1D3DA61"/>
<feature type="compositionally biased region" description="Low complexity" evidence="1">
    <location>
        <begin position="1808"/>
        <end position="1818"/>
    </location>
</feature>
<accession>A0A1D3DA61</accession>
<organism evidence="2 3">
    <name type="scientific">Cyclospora cayetanensis</name>
    <dbReference type="NCBI Taxonomy" id="88456"/>
    <lineage>
        <taxon>Eukaryota</taxon>
        <taxon>Sar</taxon>
        <taxon>Alveolata</taxon>
        <taxon>Apicomplexa</taxon>
        <taxon>Conoidasida</taxon>
        <taxon>Coccidia</taxon>
        <taxon>Eucoccidiorida</taxon>
        <taxon>Eimeriorina</taxon>
        <taxon>Eimeriidae</taxon>
        <taxon>Cyclospora</taxon>
    </lineage>
</organism>
<keyword evidence="3" id="KW-1185">Reference proteome</keyword>
<dbReference type="InterPro" id="IPR013783">
    <property type="entry name" value="Ig-like_fold"/>
</dbReference>
<feature type="region of interest" description="Disordered" evidence="1">
    <location>
        <begin position="1761"/>
        <end position="1841"/>
    </location>
</feature>
<gene>
    <name evidence="2" type="ORF">cyc_07019</name>
</gene>
<feature type="compositionally biased region" description="Polar residues" evidence="1">
    <location>
        <begin position="1144"/>
        <end position="1168"/>
    </location>
</feature>
<feature type="region of interest" description="Disordered" evidence="1">
    <location>
        <begin position="772"/>
        <end position="791"/>
    </location>
</feature>
<dbReference type="VEuPathDB" id="ToxoDB:cyc_07019"/>
<dbReference type="Proteomes" id="UP000095192">
    <property type="component" value="Unassembled WGS sequence"/>
</dbReference>
<dbReference type="Gene3D" id="2.60.40.10">
    <property type="entry name" value="Immunoglobulins"/>
    <property type="match status" value="1"/>
</dbReference>
<reference evidence="2 3" key="1">
    <citation type="journal article" date="2016" name="BMC Genomics">
        <title>Comparative genomics reveals Cyclospora cayetanensis possesses coccidia-like metabolism and invasion components but unique surface antigens.</title>
        <authorList>
            <person name="Liu S."/>
            <person name="Wang L."/>
            <person name="Zheng H."/>
            <person name="Xu Z."/>
            <person name="Roellig D.M."/>
            <person name="Li N."/>
            <person name="Frace M.A."/>
            <person name="Tang K."/>
            <person name="Arrowood M.J."/>
            <person name="Moss D.M."/>
            <person name="Zhang L."/>
            <person name="Feng Y."/>
            <person name="Xiao L."/>
        </authorList>
    </citation>
    <scope>NUCLEOTIDE SEQUENCE [LARGE SCALE GENOMIC DNA]</scope>
    <source>
        <strain evidence="2 3">CHN_HEN01</strain>
    </source>
</reference>
<comment type="caution">
    <text evidence="2">The sequence shown here is derived from an EMBL/GenBank/DDBJ whole genome shotgun (WGS) entry which is preliminary data.</text>
</comment>
<sequence length="2510" mass="269088">MTAQFLVSFSATSSAPDATGFIELHTEKGAFAIPIIARKEPPVLLSLPRVLHFGAVRPGESTCRELTIHHKGGNAALRTFIVPAKPAPCCQHAEDPSPLLKASKAAEQADCISFLLNHGRRKDEDTFMVAEREVLLLQGRKDPSLSIRFSPREPGLFRATLLLILSERKVSAEARPEPLGVVELQGIADAAALTLKEFCGTQLPMELLTPLVDQQIPQGHTLLGGAGTQTPALACDNAAGIGLAAGAITRPAGALQEDELRQLQESYETALCLTAKETLFPQVVDFGYTLPQGPRIVQTLTLCNEGALPIRLAWHHDTTTISEHLTSTDLFATAPEPPFITSLSEAFSVSPKEVFLQAKESCSFRLVADPRLLPRTLSDSPESNGMEDRIDSFCCWVSLRMMGVLKCALLSPLVYLKGLSAPSCPCLNAKEINMQRDTNDSMAAPPLRWMPLLATPKKICRQPNGTSCTQAVETSQAAEAEQREWEMLRFQMRLKIDRPRVVLLGPLPEGTAPYVARLRPGVVQSIALRARNEGRSKVRLAVRRDVRGLKARWRIPYACCGSSSSGKPPGEDPKTAWLLRVDEEQLEALQREQDLASVVGLGPQPFGYFCISPKGGTPLCPGAEEALILRVLPLCCGSFSASVAISVLPPASEDSAEPDEAELVEQARLSYPVSVEVAVPRVSASWPPVLDFGTVRAHSRTTRALLLYNPAPAPAIARIRILSSETTADAATAQGATLEMQSMAGEFPCHFGSCLLRGPSAGAFAPPATAVCEPSTEKGTESADPTCSVGEAAPLANPKVLPGKEEPETSRLRSCIQCLCVDESLQTAEPFLSHAEKAAEEAAADFAAALHAETARAGGGEEVQQQQQNVLLHHLKAWKQQQTLQQGLRKPLAAVIGMSGRVIAYPGHVVLPPGGHGVFLLILRASHPQEIDSHIFVETLEGGQPVVVSIRAKVTLPKLRLSSHLLELPRLFLRQPMMLKKQLTVYNDSDIPTKIRWTSLAPMHHKEQEQDQLRHSACGEGPHSCQSDQGGLLVSLSPAESILRERSSVNVDICCVGLCAGTRLETKAFCKGDSLLVPLQVSLAGACSGVSVTYALFTQHQLVAAACLLQQRTRQNKSQERSSTHPDAAVEQHTHIKQEHKQTPFENRQQRKSPSCVSNVTNNGSRSSACRMHNSASCKGRHGKQHSDLAARKGSCNIARIRSINRDIECTSASEELDWGVEAVEVLQASGIGTWGALECGVSNSRGNSEGSQELALPKLHAGGDSAFVYLLAINNSPIPGALQVEAFTGQAPQQSLQKRQLHASAIRHPSLYEEGRPVGASMCPDCSGANAEWSCSNSRSLVLGTARRSSCSSTPTTNSLNSANSIEIGYASSLTAEALLIQAASFKAPSELKQLLPHTSAAQSLAFKTKSGVYTLQAAAGRQRRQQLLRMTEDGVLIIPHPETPCELQQHQAVLLAIEIFGAVPADYEGMLRLGLAPSEHLQLPLKDPQWAQEQCQVLIPVKIPVCGSLLLLPPLQKSIRYRECEPPLITAQISLQQPLIAAQLQKEQTALQRSGEAALKATEAATAAADAGIEEGSRGWEVLAGIVAEAMASTTSHMANEEHAPKEDQHQEIEPPLKPMEERPEQEAASAPRSAPKMAMEIETALRAEITAPEGATHQSAAAMPSKAKDAAISLNNRAEGVAPTPHAAPATKTQIDTELLPPQEYFVREWMPLSAEARGIAAASVVLRTHRASVPAGQTPHDAAVPKANVIKHADSPAAATYEQVEDEFAEPEPLRQGRTAAANDGLRVVTEGFVSGPEEESSSSRRSNLGSNSGNRRKKPEQFSEREGPSALGPIRGDRAETLLTEVIPPLSCAPRIEPCKAILAPFESLEVSLHCGLLLAATGVHRLRAIAHAVPLAAGKAFAAHDASPAAECPSGQTTPVGSSTQVTTHETESQRQQQQTMQHGFASRTESGKGQAVVGCTSSAVDKQKEKTFRNTTSAFPLVWPYSQQPLYTASDAKLHSVEQQRTGTMPGPHVATSATRTGAGPTPITALTATQRSDAEPLIVDFCIETKPPCFRLSSKGESHGEAAATEGTVTPPKGTARLGTVWFTASPVTNGSNGQKADVSEGLVLREVLLEPLPYCNSIRCGMFTIKKGQQLRLVVGFLPPTICELTRESKTNCTGKISIFLPGVSPLSSTQTNSPHGPFPVCPTLTEEQAAIEEPLCHTLLSGILRVLRPNEDPRPLLSLGLAALQQYHYQQAPPLEAAKALQQVQQQVLVQGLNTAWPTVPAAAAAAILEGGASSSQKAFGVSAALQASDQSAAAEAGPPEYTQTIALVGICRQSLILMWCPPDEGEKETHREEKRGSWAAHCVPSDPLVINFSTTHVQARKYPAKLLHLRAVSGTPSRWQVEECQSSEKPDAAPATMPVHMKETQDGQTSSFKFSFTTGTLGSRTGAEEGRNEATIIICFTPAHAGHHKSLFRISADLAAAPQYVELRGYATTDETFDVCASLGNLAEPPYQCIP</sequence>
<dbReference type="EMBL" id="JROU02000103">
    <property type="protein sequence ID" value="OEH80344.1"/>
    <property type="molecule type" value="Genomic_DNA"/>
</dbReference>
<proteinExistence type="predicted"/>
<dbReference type="VEuPathDB" id="ToxoDB:LOC34623060"/>
<feature type="region of interest" description="Disordered" evidence="1">
    <location>
        <begin position="2012"/>
        <end position="2033"/>
    </location>
</feature>
<feature type="region of interest" description="Disordered" evidence="1">
    <location>
        <begin position="1914"/>
        <end position="1959"/>
    </location>
</feature>
<feature type="compositionally biased region" description="Low complexity" evidence="1">
    <location>
        <begin position="1940"/>
        <end position="1949"/>
    </location>
</feature>
<feature type="compositionally biased region" description="Basic and acidic residues" evidence="1">
    <location>
        <begin position="1117"/>
        <end position="1143"/>
    </location>
</feature>
<evidence type="ECO:0000256" key="1">
    <source>
        <dbReference type="SAM" id="MobiDB-lite"/>
    </source>
</evidence>
<name>A0A1D3DA61_9EIME</name>
<evidence type="ECO:0000313" key="3">
    <source>
        <dbReference type="Proteomes" id="UP000095192"/>
    </source>
</evidence>
<feature type="compositionally biased region" description="Polar residues" evidence="1">
    <location>
        <begin position="1920"/>
        <end position="1932"/>
    </location>
</feature>
<protein>
    <submittedName>
        <fullName evidence="2">Uncharacterized protein</fullName>
    </submittedName>
</protein>